<evidence type="ECO:0000313" key="6">
    <source>
        <dbReference type="EMBL" id="QOW60938.1"/>
    </source>
</evidence>
<accession>A0A7S6WPH2</accession>
<feature type="domain" description="ABC-2 type transporter transmembrane" evidence="5">
    <location>
        <begin position="6"/>
        <end position="208"/>
    </location>
</feature>
<dbReference type="GO" id="GO:0043190">
    <property type="term" value="C:ATP-binding cassette (ABC) transporter complex"/>
    <property type="evidence" value="ECO:0007669"/>
    <property type="project" value="InterPro"/>
</dbReference>
<keyword evidence="4" id="KW-0472">Membrane</keyword>
<dbReference type="GO" id="GO:0140359">
    <property type="term" value="F:ABC-type transporter activity"/>
    <property type="evidence" value="ECO:0007669"/>
    <property type="project" value="InterPro"/>
</dbReference>
<sequence length="258" mass="29900">MNKIIWTSILLQIKQSWARPMYRFCIVIQPCLYIIMTYMMFKVSTIKNFMSFVVLGTGMLTLWSSIAFSSAGDIDRERRMGTLKNIMSTPTDYRIIIFSKTLGNTLLGSLPMVIIFVITAIFFKDLFYLANPILFIISFFEMIVSFMAISLIFAALFTLSRKTRIFMNCMEFPIYILCGFLIPIENLPQWIRWLSWALSPTWTVKIIIMTIEGVNNIKEYIVISIILLILTIVYFISAYIILGLVEKRVRITATMEIS</sequence>
<gene>
    <name evidence="6" type="ORF">IFE08_00475</name>
</gene>
<dbReference type="Proteomes" id="UP000593915">
    <property type="component" value="Chromosome"/>
</dbReference>
<reference evidence="6 7" key="1">
    <citation type="submission" date="2020-09" db="EMBL/GenBank/DDBJ databases">
        <title>Characterization of Treponema spp. from bovine digital dermatitis in Korea.</title>
        <authorList>
            <person name="Espiritu H.M."/>
            <person name="Cho Y.I."/>
            <person name="Mamuad L."/>
        </authorList>
    </citation>
    <scope>NUCLEOTIDE SEQUENCE [LARGE SCALE GENOMIC DNA]</scope>
    <source>
        <strain evidence="6 7">KS1</strain>
    </source>
</reference>
<keyword evidence="3" id="KW-1133">Transmembrane helix</keyword>
<keyword evidence="2" id="KW-0812">Transmembrane</keyword>
<dbReference type="PANTHER" id="PTHR43027:SF1">
    <property type="entry name" value="DOXORUBICIN RESISTANCE ABC TRANSPORTER PERMEASE PROTEIN DRRC-RELATED"/>
    <property type="match status" value="1"/>
</dbReference>
<organism evidence="6 7">
    <name type="scientific">Treponema pedis</name>
    <dbReference type="NCBI Taxonomy" id="409322"/>
    <lineage>
        <taxon>Bacteria</taxon>
        <taxon>Pseudomonadati</taxon>
        <taxon>Spirochaetota</taxon>
        <taxon>Spirochaetia</taxon>
        <taxon>Spirochaetales</taxon>
        <taxon>Treponemataceae</taxon>
        <taxon>Treponema</taxon>
    </lineage>
</organism>
<protein>
    <submittedName>
        <fullName evidence="6">ABC transporter permease</fullName>
    </submittedName>
</protein>
<evidence type="ECO:0000256" key="2">
    <source>
        <dbReference type="ARBA" id="ARBA00022692"/>
    </source>
</evidence>
<evidence type="ECO:0000313" key="7">
    <source>
        <dbReference type="Proteomes" id="UP000593915"/>
    </source>
</evidence>
<dbReference type="PRINTS" id="PR00164">
    <property type="entry name" value="ABC2TRNSPORT"/>
</dbReference>
<dbReference type="Pfam" id="PF01061">
    <property type="entry name" value="ABC2_membrane"/>
    <property type="match status" value="1"/>
</dbReference>
<evidence type="ECO:0000256" key="4">
    <source>
        <dbReference type="ARBA" id="ARBA00023136"/>
    </source>
</evidence>
<evidence type="ECO:0000256" key="3">
    <source>
        <dbReference type="ARBA" id="ARBA00022989"/>
    </source>
</evidence>
<dbReference type="InterPro" id="IPR052902">
    <property type="entry name" value="ABC-2_transporter"/>
</dbReference>
<proteinExistence type="predicted"/>
<name>A0A7S6WPH2_9SPIR</name>
<dbReference type="EMBL" id="CP061839">
    <property type="protein sequence ID" value="QOW60938.1"/>
    <property type="molecule type" value="Genomic_DNA"/>
</dbReference>
<dbReference type="InterPro" id="IPR013525">
    <property type="entry name" value="ABC2_TM"/>
</dbReference>
<dbReference type="RefSeq" id="WP_194076377.1">
    <property type="nucleotide sequence ID" value="NZ_CP045670.1"/>
</dbReference>
<comment type="subcellular location">
    <subcellularLocation>
        <location evidence="1">Membrane</location>
        <topology evidence="1">Multi-pass membrane protein</topology>
    </subcellularLocation>
</comment>
<dbReference type="PANTHER" id="PTHR43027">
    <property type="entry name" value="DOXORUBICIN RESISTANCE ABC TRANSPORTER PERMEASE PROTEIN DRRC-RELATED"/>
    <property type="match status" value="1"/>
</dbReference>
<evidence type="ECO:0000259" key="5">
    <source>
        <dbReference type="Pfam" id="PF01061"/>
    </source>
</evidence>
<dbReference type="InterPro" id="IPR000412">
    <property type="entry name" value="ABC_2_transport"/>
</dbReference>
<dbReference type="AlphaFoldDB" id="A0A7S6WPH2"/>
<evidence type="ECO:0000256" key="1">
    <source>
        <dbReference type="ARBA" id="ARBA00004141"/>
    </source>
</evidence>